<keyword evidence="4" id="KW-1185">Reference proteome</keyword>
<organism evidence="3 4">
    <name type="scientific">Streptomyces marispadix</name>
    <dbReference type="NCBI Taxonomy" id="2922868"/>
    <lineage>
        <taxon>Bacteria</taxon>
        <taxon>Bacillati</taxon>
        <taxon>Actinomycetota</taxon>
        <taxon>Actinomycetes</taxon>
        <taxon>Kitasatosporales</taxon>
        <taxon>Streptomycetaceae</taxon>
        <taxon>Streptomyces</taxon>
    </lineage>
</organism>
<feature type="compositionally biased region" description="Pro residues" evidence="2">
    <location>
        <begin position="160"/>
        <end position="170"/>
    </location>
</feature>
<protein>
    <submittedName>
        <fullName evidence="3">Questin oxidase family protein</fullName>
    </submittedName>
</protein>
<evidence type="ECO:0000313" key="3">
    <source>
        <dbReference type="EMBL" id="MCH6159127.1"/>
    </source>
</evidence>
<feature type="region of interest" description="Disordered" evidence="2">
    <location>
        <begin position="140"/>
        <end position="173"/>
    </location>
</feature>
<evidence type="ECO:0000313" key="4">
    <source>
        <dbReference type="Proteomes" id="UP001166784"/>
    </source>
</evidence>
<feature type="compositionally biased region" description="Low complexity" evidence="2">
    <location>
        <begin position="238"/>
        <end position="248"/>
    </location>
</feature>
<evidence type="ECO:0000256" key="2">
    <source>
        <dbReference type="SAM" id="MobiDB-lite"/>
    </source>
</evidence>
<evidence type="ECO:0000256" key="1">
    <source>
        <dbReference type="ARBA" id="ARBA00023002"/>
    </source>
</evidence>
<dbReference type="EMBL" id="JAKWJU010000002">
    <property type="protein sequence ID" value="MCH6159127.1"/>
    <property type="molecule type" value="Genomic_DNA"/>
</dbReference>
<proteinExistence type="predicted"/>
<sequence>MDTHATGGGTLDEALERLHHSGPERDGWLSNHAPMAVEALVRHGHAPHVHRWLDGYRDKLEEMPAPSSPVTDDDWREALGDPRRLADWIGHFTRALDTRPWREVLAEWWPRLLPGISAAATHGVIRVGHAVRTLLDDEQRAAAEPVGRPSGGGRSAGPSSPGPGPGPAPASPRVAELAHALGYWAARHSVLPRLRTLPAEDSYDAGLAAVPRIGDQSGGIRERLARITALPARTELRTGTGTRTGTRTGPEDAEDASPQPAEAQRALTELVRAATRRYATHAHGSPVMLVHSATAPNAVLRTLPALPERLWLPSLDAAWSAATAVTAAYTPAAAAPRRRRPPPGSLPRRSSSGPRHTATNTSSSSRTRPWTWRPGIAPRMRPGTLRHRMRHTHAVAMTAPCPPSPPPCAPSN</sequence>
<dbReference type="InterPro" id="IPR025337">
    <property type="entry name" value="Questin_oxidase-like"/>
</dbReference>
<name>A0ABS9SS82_9ACTN</name>
<keyword evidence="1" id="KW-0560">Oxidoreductase</keyword>
<feature type="region of interest" description="Disordered" evidence="2">
    <location>
        <begin position="330"/>
        <end position="382"/>
    </location>
</feature>
<accession>A0ABS9SS82</accession>
<comment type="caution">
    <text evidence="3">The sequence shown here is derived from an EMBL/GenBank/DDBJ whole genome shotgun (WGS) entry which is preliminary data.</text>
</comment>
<reference evidence="3" key="1">
    <citation type="submission" date="2022-03" db="EMBL/GenBank/DDBJ databases">
        <authorList>
            <person name="Santos J.D.N."/>
            <person name="Kallscheuer N."/>
            <person name="Jogler C."/>
            <person name="Lage O.M."/>
        </authorList>
    </citation>
    <scope>NUCLEOTIDE SEQUENCE</scope>
    <source>
        <strain evidence="3">M600PL45_2</strain>
    </source>
</reference>
<reference evidence="3" key="2">
    <citation type="journal article" date="2023" name="Int. J. Syst. Evol. Microbiol.">
        <title>Streptomyces marispadix sp. nov., isolated from marine beach sediment of the Northern Coast of Portugal.</title>
        <authorList>
            <person name="dos Santos J.D.N."/>
            <person name="Vitorino I.R."/>
            <person name="Kallscheuer N."/>
            <person name="Srivastava A."/>
            <person name="Krautwurst S."/>
            <person name="Marz M."/>
            <person name="Jogler C."/>
            <person name="Lobo Da Cunha A."/>
            <person name="Catita J."/>
            <person name="Goncalves H."/>
            <person name="Gonzalez I."/>
            <person name="Reyes F."/>
            <person name="Lage O.M."/>
        </authorList>
    </citation>
    <scope>NUCLEOTIDE SEQUENCE</scope>
    <source>
        <strain evidence="3">M600PL45_2</strain>
    </source>
</reference>
<dbReference type="Pfam" id="PF14027">
    <property type="entry name" value="Questin_oxidase"/>
    <property type="match status" value="1"/>
</dbReference>
<feature type="region of interest" description="Disordered" evidence="2">
    <location>
        <begin position="238"/>
        <end position="261"/>
    </location>
</feature>
<dbReference type="Proteomes" id="UP001166784">
    <property type="component" value="Unassembled WGS sequence"/>
</dbReference>
<feature type="compositionally biased region" description="Low complexity" evidence="2">
    <location>
        <begin position="346"/>
        <end position="374"/>
    </location>
</feature>
<gene>
    <name evidence="3" type="ORF">MMA15_01420</name>
</gene>